<dbReference type="InterPro" id="IPR013249">
    <property type="entry name" value="RNA_pol_sigma70_r4_t2"/>
</dbReference>
<dbReference type="KEGG" id="fek:C1H87_10570"/>
<evidence type="ECO:0000313" key="7">
    <source>
        <dbReference type="EMBL" id="AUP79118.1"/>
    </source>
</evidence>
<feature type="domain" description="RNA polymerase sigma-70 region 2" evidence="5">
    <location>
        <begin position="27"/>
        <end position="93"/>
    </location>
</feature>
<dbReference type="PANTHER" id="PTHR43133">
    <property type="entry name" value="RNA POLYMERASE ECF-TYPE SIGMA FACTO"/>
    <property type="match status" value="1"/>
</dbReference>
<keyword evidence="2" id="KW-0805">Transcription regulation</keyword>
<dbReference type="OrthoDB" id="1100095at2"/>
<dbReference type="Gene3D" id="1.10.10.10">
    <property type="entry name" value="Winged helix-like DNA-binding domain superfamily/Winged helix DNA-binding domain"/>
    <property type="match status" value="1"/>
</dbReference>
<dbReference type="Gene3D" id="1.10.1740.10">
    <property type="match status" value="1"/>
</dbReference>
<evidence type="ECO:0000259" key="5">
    <source>
        <dbReference type="Pfam" id="PF04542"/>
    </source>
</evidence>
<evidence type="ECO:0000256" key="1">
    <source>
        <dbReference type="ARBA" id="ARBA00010641"/>
    </source>
</evidence>
<reference evidence="7 8" key="1">
    <citation type="submission" date="2018-01" db="EMBL/GenBank/DDBJ databases">
        <title>Complete genome sequence of Flavivirga eckloniae ECD14 isolated from seaweed Ecklonia cava.</title>
        <authorList>
            <person name="Lee J.H."/>
            <person name="Baik K.S."/>
            <person name="Seong C.N."/>
        </authorList>
    </citation>
    <scope>NUCLEOTIDE SEQUENCE [LARGE SCALE GENOMIC DNA]</scope>
    <source>
        <strain evidence="7 8">ECD14</strain>
    </source>
</reference>
<evidence type="ECO:0000259" key="6">
    <source>
        <dbReference type="Pfam" id="PF08281"/>
    </source>
</evidence>
<dbReference type="InterPro" id="IPR036388">
    <property type="entry name" value="WH-like_DNA-bd_sf"/>
</dbReference>
<dbReference type="InterPro" id="IPR039425">
    <property type="entry name" value="RNA_pol_sigma-70-like"/>
</dbReference>
<name>A0A2K9PQL5_9FLAO</name>
<dbReference type="GO" id="GO:0003677">
    <property type="term" value="F:DNA binding"/>
    <property type="evidence" value="ECO:0007669"/>
    <property type="project" value="InterPro"/>
</dbReference>
<organism evidence="7 8">
    <name type="scientific">Flavivirga eckloniae</name>
    <dbReference type="NCBI Taxonomy" id="1803846"/>
    <lineage>
        <taxon>Bacteria</taxon>
        <taxon>Pseudomonadati</taxon>
        <taxon>Bacteroidota</taxon>
        <taxon>Flavobacteriia</taxon>
        <taxon>Flavobacteriales</taxon>
        <taxon>Flavobacteriaceae</taxon>
        <taxon>Flavivirga</taxon>
    </lineage>
</organism>
<dbReference type="Pfam" id="PF04542">
    <property type="entry name" value="Sigma70_r2"/>
    <property type="match status" value="1"/>
</dbReference>
<dbReference type="EMBL" id="CP025791">
    <property type="protein sequence ID" value="AUP79118.1"/>
    <property type="molecule type" value="Genomic_DNA"/>
</dbReference>
<dbReference type="AlphaFoldDB" id="A0A2K9PQL5"/>
<dbReference type="Pfam" id="PF08281">
    <property type="entry name" value="Sigma70_r4_2"/>
    <property type="match status" value="1"/>
</dbReference>
<protein>
    <submittedName>
        <fullName evidence="7">RNA polymerase sigma-70 factor</fullName>
    </submittedName>
</protein>
<evidence type="ECO:0000256" key="2">
    <source>
        <dbReference type="ARBA" id="ARBA00023015"/>
    </source>
</evidence>
<dbReference type="InterPro" id="IPR007627">
    <property type="entry name" value="RNA_pol_sigma70_r2"/>
</dbReference>
<evidence type="ECO:0000256" key="4">
    <source>
        <dbReference type="ARBA" id="ARBA00023163"/>
    </source>
</evidence>
<dbReference type="NCBIfam" id="TIGR02937">
    <property type="entry name" value="sigma70-ECF"/>
    <property type="match status" value="1"/>
</dbReference>
<dbReference type="PANTHER" id="PTHR43133:SF46">
    <property type="entry name" value="RNA POLYMERASE SIGMA-70 FACTOR ECF SUBFAMILY"/>
    <property type="match status" value="1"/>
</dbReference>
<dbReference type="InterPro" id="IPR014284">
    <property type="entry name" value="RNA_pol_sigma-70_dom"/>
</dbReference>
<dbReference type="GO" id="GO:0006352">
    <property type="term" value="P:DNA-templated transcription initiation"/>
    <property type="evidence" value="ECO:0007669"/>
    <property type="project" value="InterPro"/>
</dbReference>
<dbReference type="NCBIfam" id="TIGR02985">
    <property type="entry name" value="Sig70_bacteroi1"/>
    <property type="match status" value="1"/>
</dbReference>
<evidence type="ECO:0000256" key="3">
    <source>
        <dbReference type="ARBA" id="ARBA00023082"/>
    </source>
</evidence>
<dbReference type="InterPro" id="IPR014327">
    <property type="entry name" value="RNA_pol_sigma70_bacteroid"/>
</dbReference>
<comment type="similarity">
    <text evidence="1">Belongs to the sigma-70 factor family. ECF subfamily.</text>
</comment>
<gene>
    <name evidence="7" type="ORF">C1H87_10570</name>
</gene>
<dbReference type="InterPro" id="IPR013325">
    <property type="entry name" value="RNA_pol_sigma_r2"/>
</dbReference>
<keyword evidence="4" id="KW-0804">Transcription</keyword>
<dbReference type="Proteomes" id="UP000235826">
    <property type="component" value="Chromosome"/>
</dbReference>
<accession>A0A2K9PQL5</accession>
<dbReference type="InterPro" id="IPR013324">
    <property type="entry name" value="RNA_pol_sigma_r3/r4-like"/>
</dbReference>
<dbReference type="GO" id="GO:0016987">
    <property type="term" value="F:sigma factor activity"/>
    <property type="evidence" value="ECO:0007669"/>
    <property type="project" value="UniProtKB-KW"/>
</dbReference>
<sequence>MMFKDYTNNTYLVERLRKGDESAYTYLMDAFYQKLCTYANSLSRDVYVSEDIVQNVFLRIWEHRHRLKGTHSVKSYLYQSVYNEFIDQYRKRNKLIAVESEYIKALTDIVEEDASELTRLIGLVKEEIQNLPPKCKKVFLLGKQEGLTYGEIAEYLNVSFRTVENQMSKAFAIIRKNVGNRTDSILFLLFGFKHCS</sequence>
<keyword evidence="8" id="KW-1185">Reference proteome</keyword>
<feature type="domain" description="RNA polymerase sigma factor 70 region 4 type 2" evidence="6">
    <location>
        <begin position="124"/>
        <end position="171"/>
    </location>
</feature>
<evidence type="ECO:0000313" key="8">
    <source>
        <dbReference type="Proteomes" id="UP000235826"/>
    </source>
</evidence>
<dbReference type="SUPFAM" id="SSF88946">
    <property type="entry name" value="Sigma2 domain of RNA polymerase sigma factors"/>
    <property type="match status" value="1"/>
</dbReference>
<proteinExistence type="inferred from homology"/>
<dbReference type="SUPFAM" id="SSF88659">
    <property type="entry name" value="Sigma3 and sigma4 domains of RNA polymerase sigma factors"/>
    <property type="match status" value="1"/>
</dbReference>
<keyword evidence="3" id="KW-0731">Sigma factor</keyword>